<keyword evidence="5" id="KW-1185">Reference proteome</keyword>
<evidence type="ECO:0000256" key="2">
    <source>
        <dbReference type="ARBA" id="ARBA00022801"/>
    </source>
</evidence>
<evidence type="ECO:0000256" key="3">
    <source>
        <dbReference type="ARBA" id="ARBA00023295"/>
    </source>
</evidence>
<evidence type="ECO:0000313" key="4">
    <source>
        <dbReference type="EMBL" id="GAA1953268.1"/>
    </source>
</evidence>
<organism evidence="4 5">
    <name type="scientific">Amycolatopsis minnesotensis</name>
    <dbReference type="NCBI Taxonomy" id="337894"/>
    <lineage>
        <taxon>Bacteria</taxon>
        <taxon>Bacillati</taxon>
        <taxon>Actinomycetota</taxon>
        <taxon>Actinomycetes</taxon>
        <taxon>Pseudonocardiales</taxon>
        <taxon>Pseudonocardiaceae</taxon>
        <taxon>Amycolatopsis</taxon>
    </lineage>
</organism>
<comment type="caution">
    <text evidence="4">The sequence shown here is derived from an EMBL/GenBank/DDBJ whole genome shotgun (WGS) entry which is preliminary data.</text>
</comment>
<dbReference type="EMBL" id="BAAANN010000007">
    <property type="protein sequence ID" value="GAA1953268.1"/>
    <property type="molecule type" value="Genomic_DNA"/>
</dbReference>
<dbReference type="PANTHER" id="PTHR34135:SF2">
    <property type="entry name" value="LYSOZYME"/>
    <property type="match status" value="1"/>
</dbReference>
<evidence type="ECO:0000256" key="1">
    <source>
        <dbReference type="ARBA" id="ARBA00010646"/>
    </source>
</evidence>
<accession>A0ABN2QIT5</accession>
<dbReference type="PANTHER" id="PTHR34135">
    <property type="entry name" value="LYSOZYME"/>
    <property type="match status" value="1"/>
</dbReference>
<keyword evidence="3" id="KW-0326">Glycosidase</keyword>
<evidence type="ECO:0000313" key="5">
    <source>
        <dbReference type="Proteomes" id="UP001501116"/>
    </source>
</evidence>
<comment type="similarity">
    <text evidence="1">Belongs to the glycosyl hydrolase 25 family.</text>
</comment>
<dbReference type="SMART" id="SM00641">
    <property type="entry name" value="Glyco_25"/>
    <property type="match status" value="1"/>
</dbReference>
<dbReference type="CDD" id="cd00599">
    <property type="entry name" value="GH25_muramidase"/>
    <property type="match status" value="1"/>
</dbReference>
<dbReference type="Gene3D" id="3.20.20.80">
    <property type="entry name" value="Glycosidases"/>
    <property type="match status" value="1"/>
</dbReference>
<sequence length="214" mass="23201">MEVRLSRGRSIPMTDYGVDISHYQTVQDWNAVHGNNITYALLKVTESTDYVDPKAAGFADGARGAGVAAGGYHFARPVDVGAQVAHFADRLNERGLLTPGSVWPALDMEASGFGDANAFVRDFIAQFRQRTGVHGVLVYANLNWWTTILRPDEWADDGVLLWIARYNGDPGNPGWGHPRLAVHQHSNKGTVPGIAGAVDRNATVGSFGLGNFRL</sequence>
<dbReference type="InterPro" id="IPR017853">
    <property type="entry name" value="GH"/>
</dbReference>
<dbReference type="PROSITE" id="PS51904">
    <property type="entry name" value="GLYCOSYL_HYDROL_F25_2"/>
    <property type="match status" value="1"/>
</dbReference>
<protein>
    <submittedName>
        <fullName evidence="4">GH25 family lysozyme</fullName>
    </submittedName>
</protein>
<dbReference type="SUPFAM" id="SSF51445">
    <property type="entry name" value="(Trans)glycosidases"/>
    <property type="match status" value="1"/>
</dbReference>
<name>A0ABN2QIT5_9PSEU</name>
<gene>
    <name evidence="4" type="ORF">GCM10009754_23090</name>
</gene>
<keyword evidence="2" id="KW-0378">Hydrolase</keyword>
<dbReference type="Pfam" id="PF01183">
    <property type="entry name" value="Glyco_hydro_25"/>
    <property type="match status" value="1"/>
</dbReference>
<proteinExistence type="inferred from homology"/>
<dbReference type="Proteomes" id="UP001501116">
    <property type="component" value="Unassembled WGS sequence"/>
</dbReference>
<dbReference type="InterPro" id="IPR018077">
    <property type="entry name" value="Glyco_hydro_fam25_subgr"/>
</dbReference>
<reference evidence="4 5" key="1">
    <citation type="journal article" date="2019" name="Int. J. Syst. Evol. Microbiol.">
        <title>The Global Catalogue of Microorganisms (GCM) 10K type strain sequencing project: providing services to taxonomists for standard genome sequencing and annotation.</title>
        <authorList>
            <consortium name="The Broad Institute Genomics Platform"/>
            <consortium name="The Broad Institute Genome Sequencing Center for Infectious Disease"/>
            <person name="Wu L."/>
            <person name="Ma J."/>
        </authorList>
    </citation>
    <scope>NUCLEOTIDE SEQUENCE [LARGE SCALE GENOMIC DNA]</scope>
    <source>
        <strain evidence="4 5">JCM 14545</strain>
    </source>
</reference>
<dbReference type="InterPro" id="IPR002053">
    <property type="entry name" value="Glyco_hydro_25"/>
</dbReference>